<dbReference type="InterPro" id="IPR023187">
    <property type="entry name" value="Tscrpt_reg_MarR-type_CS"/>
</dbReference>
<dbReference type="InterPro" id="IPR036388">
    <property type="entry name" value="WH-like_DNA-bd_sf"/>
</dbReference>
<dbReference type="Gene3D" id="1.10.10.10">
    <property type="entry name" value="Winged helix-like DNA-binding domain superfamily/Winged helix DNA-binding domain"/>
    <property type="match status" value="1"/>
</dbReference>
<protein>
    <recommendedName>
        <fullName evidence="4">HTH marR-type domain-containing protein</fullName>
    </recommendedName>
</protein>
<dbReference type="GO" id="GO:0003677">
    <property type="term" value="F:DNA binding"/>
    <property type="evidence" value="ECO:0007669"/>
    <property type="project" value="UniProtKB-KW"/>
</dbReference>
<proteinExistence type="predicted"/>
<accession>A0A662DI24</accession>
<keyword evidence="3" id="KW-0804">Transcription</keyword>
<dbReference type="PROSITE" id="PS01117">
    <property type="entry name" value="HTH_MARR_1"/>
    <property type="match status" value="1"/>
</dbReference>
<dbReference type="PROSITE" id="PS50995">
    <property type="entry name" value="HTH_MARR_2"/>
    <property type="match status" value="1"/>
</dbReference>
<organism evidence="5 6">
    <name type="scientific">Aerophobetes bacterium</name>
    <dbReference type="NCBI Taxonomy" id="2030807"/>
    <lineage>
        <taxon>Bacteria</taxon>
        <taxon>Candidatus Aerophobota</taxon>
    </lineage>
</organism>
<name>A0A662DI24_UNCAE</name>
<dbReference type="EMBL" id="QMQB01000071">
    <property type="protein sequence ID" value="RLE13769.1"/>
    <property type="molecule type" value="Genomic_DNA"/>
</dbReference>
<dbReference type="InterPro" id="IPR036390">
    <property type="entry name" value="WH_DNA-bd_sf"/>
</dbReference>
<sequence length="163" mass="19261">MVNRMNKLIPRQSIGRLFSIIHWQTRIYIEEKLKPYEIKGGKIPILIILYHKDALSQQEISKKLRIDKATASREIRELEKQGYIIRKKDPKDKRIYRVYLTEKAKNIKSIVKKEARKWQSTLLKGFTKEERRSIMKILEKIAQNAISANRENNINGRKSNQGS</sequence>
<dbReference type="SUPFAM" id="SSF46785">
    <property type="entry name" value="Winged helix' DNA-binding domain"/>
    <property type="match status" value="1"/>
</dbReference>
<dbReference type="Proteomes" id="UP000267654">
    <property type="component" value="Unassembled WGS sequence"/>
</dbReference>
<evidence type="ECO:0000256" key="3">
    <source>
        <dbReference type="ARBA" id="ARBA00023163"/>
    </source>
</evidence>
<dbReference type="GO" id="GO:0003700">
    <property type="term" value="F:DNA-binding transcription factor activity"/>
    <property type="evidence" value="ECO:0007669"/>
    <property type="project" value="InterPro"/>
</dbReference>
<comment type="caution">
    <text evidence="5">The sequence shown here is derived from an EMBL/GenBank/DDBJ whole genome shotgun (WGS) entry which is preliminary data.</text>
</comment>
<keyword evidence="2" id="KW-0238">DNA-binding</keyword>
<dbReference type="CDD" id="cd00090">
    <property type="entry name" value="HTH_ARSR"/>
    <property type="match status" value="1"/>
</dbReference>
<keyword evidence="1" id="KW-0805">Transcription regulation</keyword>
<gene>
    <name evidence="5" type="ORF">DRI96_02500</name>
</gene>
<evidence type="ECO:0000259" key="4">
    <source>
        <dbReference type="PROSITE" id="PS50995"/>
    </source>
</evidence>
<dbReference type="AlphaFoldDB" id="A0A662DI24"/>
<dbReference type="SMART" id="SM00347">
    <property type="entry name" value="HTH_MARR"/>
    <property type="match status" value="1"/>
</dbReference>
<evidence type="ECO:0000313" key="5">
    <source>
        <dbReference type="EMBL" id="RLE13769.1"/>
    </source>
</evidence>
<reference evidence="5 6" key="1">
    <citation type="submission" date="2018-06" db="EMBL/GenBank/DDBJ databases">
        <title>Extensive metabolic versatility and redundancy in microbially diverse, dynamic hydrothermal sediments.</title>
        <authorList>
            <person name="Dombrowski N."/>
            <person name="Teske A."/>
            <person name="Baker B.J."/>
        </authorList>
    </citation>
    <scope>NUCLEOTIDE SEQUENCE [LARGE SCALE GENOMIC DNA]</scope>
    <source>
        <strain evidence="5">B19_G9</strain>
    </source>
</reference>
<evidence type="ECO:0000313" key="6">
    <source>
        <dbReference type="Proteomes" id="UP000267654"/>
    </source>
</evidence>
<evidence type="ECO:0000256" key="1">
    <source>
        <dbReference type="ARBA" id="ARBA00023015"/>
    </source>
</evidence>
<evidence type="ECO:0000256" key="2">
    <source>
        <dbReference type="ARBA" id="ARBA00023125"/>
    </source>
</evidence>
<dbReference type="PANTHER" id="PTHR42756">
    <property type="entry name" value="TRANSCRIPTIONAL REGULATOR, MARR"/>
    <property type="match status" value="1"/>
</dbReference>
<dbReference type="PRINTS" id="PR00598">
    <property type="entry name" value="HTHMARR"/>
</dbReference>
<dbReference type="InterPro" id="IPR000835">
    <property type="entry name" value="HTH_MarR-typ"/>
</dbReference>
<dbReference type="InterPro" id="IPR011991">
    <property type="entry name" value="ArsR-like_HTH"/>
</dbReference>
<feature type="domain" description="HTH marR-type" evidence="4">
    <location>
        <begin position="1"/>
        <end position="143"/>
    </location>
</feature>
<dbReference type="Pfam" id="PF01047">
    <property type="entry name" value="MarR"/>
    <property type="match status" value="1"/>
</dbReference>
<dbReference type="PANTHER" id="PTHR42756:SF1">
    <property type="entry name" value="TRANSCRIPTIONAL REPRESSOR OF EMRAB OPERON"/>
    <property type="match status" value="1"/>
</dbReference>